<evidence type="ECO:0000313" key="3">
    <source>
        <dbReference type="Proteomes" id="UP001549257"/>
    </source>
</evidence>
<accession>A0ABV2QIG5</accession>
<dbReference type="PANTHER" id="PTHR47992">
    <property type="entry name" value="PROTEIN PHOSPHATASE"/>
    <property type="match status" value="1"/>
</dbReference>
<comment type="caution">
    <text evidence="2">The sequence shown here is derived from an EMBL/GenBank/DDBJ whole genome shotgun (WGS) entry which is preliminary data.</text>
</comment>
<organism evidence="2 3">
    <name type="scientific">Conyzicola nivalis</name>
    <dbReference type="NCBI Taxonomy" id="1477021"/>
    <lineage>
        <taxon>Bacteria</taxon>
        <taxon>Bacillati</taxon>
        <taxon>Actinomycetota</taxon>
        <taxon>Actinomycetes</taxon>
        <taxon>Micrococcales</taxon>
        <taxon>Microbacteriaceae</taxon>
        <taxon>Conyzicola</taxon>
    </lineage>
</organism>
<dbReference type="RefSeq" id="WP_354023049.1">
    <property type="nucleotide sequence ID" value="NZ_JBEPSJ010000001.1"/>
</dbReference>
<dbReference type="Proteomes" id="UP001549257">
    <property type="component" value="Unassembled WGS sequence"/>
</dbReference>
<name>A0ABV2QIG5_9MICO</name>
<feature type="domain" description="PPM-type phosphatase" evidence="1">
    <location>
        <begin position="26"/>
        <end position="257"/>
    </location>
</feature>
<dbReference type="Pfam" id="PF13672">
    <property type="entry name" value="PP2C_2"/>
    <property type="match status" value="1"/>
</dbReference>
<dbReference type="InterPro" id="IPR015655">
    <property type="entry name" value="PP2C"/>
</dbReference>
<dbReference type="PROSITE" id="PS51746">
    <property type="entry name" value="PPM_2"/>
    <property type="match status" value="1"/>
</dbReference>
<dbReference type="EC" id="3.1.3.16" evidence="2"/>
<dbReference type="InterPro" id="IPR036457">
    <property type="entry name" value="PPM-type-like_dom_sf"/>
</dbReference>
<keyword evidence="2" id="KW-0378">Hydrolase</keyword>
<evidence type="ECO:0000259" key="1">
    <source>
        <dbReference type="PROSITE" id="PS51746"/>
    </source>
</evidence>
<dbReference type="GO" id="GO:0004722">
    <property type="term" value="F:protein serine/threonine phosphatase activity"/>
    <property type="evidence" value="ECO:0007669"/>
    <property type="project" value="UniProtKB-EC"/>
</dbReference>
<gene>
    <name evidence="2" type="ORF">ABIE21_000331</name>
</gene>
<dbReference type="EMBL" id="JBEPSJ010000001">
    <property type="protein sequence ID" value="MET4580841.1"/>
    <property type="molecule type" value="Genomic_DNA"/>
</dbReference>
<dbReference type="SUPFAM" id="SSF81606">
    <property type="entry name" value="PP2C-like"/>
    <property type="match status" value="1"/>
</dbReference>
<proteinExistence type="predicted"/>
<dbReference type="Gene3D" id="3.60.40.10">
    <property type="entry name" value="PPM-type phosphatase domain"/>
    <property type="match status" value="1"/>
</dbReference>
<dbReference type="InterPro" id="IPR001932">
    <property type="entry name" value="PPM-type_phosphatase-like_dom"/>
</dbReference>
<evidence type="ECO:0000313" key="2">
    <source>
        <dbReference type="EMBL" id="MET4580841.1"/>
    </source>
</evidence>
<dbReference type="SMART" id="SM00332">
    <property type="entry name" value="PP2Cc"/>
    <property type="match status" value="1"/>
</dbReference>
<dbReference type="SMART" id="SM00331">
    <property type="entry name" value="PP2C_SIG"/>
    <property type="match status" value="1"/>
</dbReference>
<dbReference type="CDD" id="cd00143">
    <property type="entry name" value="PP2Cc"/>
    <property type="match status" value="1"/>
</dbReference>
<reference evidence="2 3" key="1">
    <citation type="submission" date="2024-06" db="EMBL/GenBank/DDBJ databases">
        <title>Sorghum-associated microbial communities from plants grown in Nebraska, USA.</title>
        <authorList>
            <person name="Schachtman D."/>
        </authorList>
    </citation>
    <scope>NUCLEOTIDE SEQUENCE [LARGE SCALE GENOMIC DNA]</scope>
    <source>
        <strain evidence="2 3">2857</strain>
    </source>
</reference>
<keyword evidence="3" id="KW-1185">Reference proteome</keyword>
<protein>
    <submittedName>
        <fullName evidence="2">Serine/threonine protein phosphatase PrpC</fullName>
        <ecNumber evidence="2">3.1.3.16</ecNumber>
    </submittedName>
</protein>
<sequence>MTEIGASNPELPIPLPGGGAGEIRIAWAAVTDVGRRRAANEDSFIAAPPIFAVADGMGGHLAGDRASAAVVTRLAEARTSDFIEPESIERALEKATADIDVISDGSELGVGTTVTGAALTMIDGEPYFAIFNIGDSRVYRYERNELAQVTVDHSLVQQLVESGLITPAQAHNHPEGNVITRAVGFQSQPTPDYWLLPLKPGLRLLICSDGLTGEIEDERLRLHLAAGLSATETASALVDAALAEGGRDNVTVLIVDVVDVIGAHAAEGGADTGITAPRANHRVL</sequence>